<dbReference type="PANTHER" id="PTHR43409:SF7">
    <property type="entry name" value="BLL1977 PROTEIN"/>
    <property type="match status" value="1"/>
</dbReference>
<dbReference type="InterPro" id="IPR006638">
    <property type="entry name" value="Elp3/MiaA/NifB-like_rSAM"/>
</dbReference>
<evidence type="ECO:0000256" key="1">
    <source>
        <dbReference type="ARBA" id="ARBA00001966"/>
    </source>
</evidence>
<dbReference type="PANTHER" id="PTHR43409">
    <property type="entry name" value="ANAEROBIC MAGNESIUM-PROTOPORPHYRIN IX MONOMETHYL ESTER CYCLASE-RELATED"/>
    <property type="match status" value="1"/>
</dbReference>
<keyword evidence="9" id="KW-1185">Reference proteome</keyword>
<protein>
    <submittedName>
        <fullName evidence="8">RiPP maturation radical SAM C-methyltransferase</fullName>
    </submittedName>
</protein>
<dbReference type="InterPro" id="IPR023984">
    <property type="entry name" value="rSAM_ocin_1"/>
</dbReference>
<dbReference type="SFLD" id="SFLDG01082">
    <property type="entry name" value="B12-binding_domain_containing"/>
    <property type="match status" value="1"/>
</dbReference>
<evidence type="ECO:0000256" key="2">
    <source>
        <dbReference type="ARBA" id="ARBA00022691"/>
    </source>
</evidence>
<comment type="caution">
    <text evidence="8">The sequence shown here is derived from an EMBL/GenBank/DDBJ whole genome shotgun (WGS) entry which is preliminary data.</text>
</comment>
<dbReference type="SUPFAM" id="SSF102114">
    <property type="entry name" value="Radical SAM enzymes"/>
    <property type="match status" value="1"/>
</dbReference>
<dbReference type="InterPro" id="IPR006158">
    <property type="entry name" value="Cobalamin-bd"/>
</dbReference>
<dbReference type="SMART" id="SM00729">
    <property type="entry name" value="Elp3"/>
    <property type="match status" value="1"/>
</dbReference>
<dbReference type="InterPro" id="IPR058240">
    <property type="entry name" value="rSAM_sf"/>
</dbReference>
<dbReference type="EMBL" id="JAHKKG010000005">
    <property type="protein sequence ID" value="MBU2664943.1"/>
    <property type="molecule type" value="Genomic_DNA"/>
</dbReference>
<proteinExistence type="predicted"/>
<accession>A0ABS5YNJ0</accession>
<gene>
    <name evidence="8" type="ORF">KOI35_15680</name>
</gene>
<feature type="domain" description="B12-binding" evidence="6">
    <location>
        <begin position="67"/>
        <end position="202"/>
    </location>
</feature>
<evidence type="ECO:0000313" key="9">
    <source>
        <dbReference type="Proteomes" id="UP001519654"/>
    </source>
</evidence>
<evidence type="ECO:0000259" key="7">
    <source>
        <dbReference type="PROSITE" id="PS51918"/>
    </source>
</evidence>
<dbReference type="Gene3D" id="3.80.30.20">
    <property type="entry name" value="tm_1862 like domain"/>
    <property type="match status" value="1"/>
</dbReference>
<evidence type="ECO:0000259" key="6">
    <source>
        <dbReference type="PROSITE" id="PS51332"/>
    </source>
</evidence>
<dbReference type="Gene3D" id="3.40.50.280">
    <property type="entry name" value="Cobalamin-binding domain"/>
    <property type="match status" value="1"/>
</dbReference>
<keyword evidence="2" id="KW-0949">S-adenosyl-L-methionine</keyword>
<dbReference type="InterPro" id="IPR023404">
    <property type="entry name" value="rSAM_horseshoe"/>
</dbReference>
<sequence length="588" mass="64944">MTNPVVIVSMPFQGAGRPSIQAGLLTAIAREHGFPARSLHANLDFAERVGPDVYEMLAEDRGRMLGEWLFSVAAFGPDAPDPGSALLDDQVRPSERKLLLRIRHEVVPAYLDDLVSGQPWGDVSVAGFTCTFEQNTASFALARRLKERFPGLVTVFGGANFDGEMGLEWVRTVEGVDFAIRGEADESFPQLLHALTNNTTLDAVPGLIRRNADGTVTAHPQAPPGPLPTAIPDYDEYFAKAGRRAVWIPIETSRGCWWGAKHHCTFCGLNGASMAFRAKPHERALGELDRQARRYGSFRFAAVDNILDTGYLRTLLPALAERERGYELFYEVKANLRRDQVRLLARAGVTRVQPGLESLSSHVLTLMRKGTTAAQNVNLLRWARYYGIDVSWNLLWGFPGETRRDYEEQAALVPRLAHLQPPESADRLWLERFSPLFTDDRVTGRRPDPGYAHVYPPAVDLEKVAYFFAYEVTGALPDEAYDGLRRAVAAWTARNAQATLTFSAAPRYVQIYDARRAGGECTHTFDGPAADVYAACSDRPVSPRAVREKTGLPEAVVRETLAEFDRLGLVLLDGGNALALALPAIAQR</sequence>
<dbReference type="SFLD" id="SFLDS00029">
    <property type="entry name" value="Radical_SAM"/>
    <property type="match status" value="1"/>
</dbReference>
<evidence type="ECO:0000256" key="4">
    <source>
        <dbReference type="ARBA" id="ARBA00023004"/>
    </source>
</evidence>
<dbReference type="RefSeq" id="WP_215788148.1">
    <property type="nucleotide sequence ID" value="NZ_JAHKKG010000005.1"/>
</dbReference>
<dbReference type="Proteomes" id="UP001519654">
    <property type="component" value="Unassembled WGS sequence"/>
</dbReference>
<dbReference type="PROSITE" id="PS51918">
    <property type="entry name" value="RADICAL_SAM"/>
    <property type="match status" value="1"/>
</dbReference>
<dbReference type="SFLD" id="SFLDF00324">
    <property type="entry name" value="bacteriocin_maturation"/>
    <property type="match status" value="1"/>
</dbReference>
<evidence type="ECO:0000256" key="3">
    <source>
        <dbReference type="ARBA" id="ARBA00022723"/>
    </source>
</evidence>
<comment type="cofactor">
    <cofactor evidence="1">
        <name>[4Fe-4S] cluster</name>
        <dbReference type="ChEBI" id="CHEBI:49883"/>
    </cofactor>
</comment>
<dbReference type="CDD" id="cd01335">
    <property type="entry name" value="Radical_SAM"/>
    <property type="match status" value="1"/>
</dbReference>
<dbReference type="PROSITE" id="PS51332">
    <property type="entry name" value="B12_BINDING"/>
    <property type="match status" value="1"/>
</dbReference>
<dbReference type="InterPro" id="IPR007197">
    <property type="entry name" value="rSAM"/>
</dbReference>
<keyword evidence="3" id="KW-0479">Metal-binding</keyword>
<reference evidence="8 9" key="1">
    <citation type="submission" date="2021-06" db="EMBL/GenBank/DDBJ databases">
        <title>Actinoplanes lichenicola sp. nov., and Actinoplanes ovalisporus sp. nov., isolated from lichen in Thailand.</title>
        <authorList>
            <person name="Saeng-In P."/>
            <person name="Kanchanasin P."/>
            <person name="Yuki M."/>
            <person name="Kudo T."/>
            <person name="Ohkuma M."/>
            <person name="Phongsopitanun W."/>
            <person name="Tanasupawat S."/>
        </authorList>
    </citation>
    <scope>NUCLEOTIDE SEQUENCE [LARGE SCALE GENOMIC DNA]</scope>
    <source>
        <strain evidence="8 9">NBRC 110975</strain>
    </source>
</reference>
<evidence type="ECO:0000313" key="8">
    <source>
        <dbReference type="EMBL" id="MBU2664943.1"/>
    </source>
</evidence>
<organism evidence="8 9">
    <name type="scientific">Paractinoplanes bogorensis</name>
    <dbReference type="NCBI Taxonomy" id="1610840"/>
    <lineage>
        <taxon>Bacteria</taxon>
        <taxon>Bacillati</taxon>
        <taxon>Actinomycetota</taxon>
        <taxon>Actinomycetes</taxon>
        <taxon>Micromonosporales</taxon>
        <taxon>Micromonosporaceae</taxon>
        <taxon>Paractinoplanes</taxon>
    </lineage>
</organism>
<dbReference type="InterPro" id="IPR051198">
    <property type="entry name" value="BchE-like"/>
</dbReference>
<dbReference type="Pfam" id="PF04055">
    <property type="entry name" value="Radical_SAM"/>
    <property type="match status" value="1"/>
</dbReference>
<evidence type="ECO:0000256" key="5">
    <source>
        <dbReference type="ARBA" id="ARBA00023014"/>
    </source>
</evidence>
<keyword evidence="4" id="KW-0408">Iron</keyword>
<name>A0ABS5YNJ0_9ACTN</name>
<dbReference type="NCBIfam" id="TIGR03975">
    <property type="entry name" value="rSAM_ocin_1"/>
    <property type="match status" value="1"/>
</dbReference>
<feature type="domain" description="Radical SAM core" evidence="7">
    <location>
        <begin position="240"/>
        <end position="457"/>
    </location>
</feature>
<keyword evidence="5" id="KW-0411">Iron-sulfur</keyword>